<evidence type="ECO:0000313" key="1">
    <source>
        <dbReference type="EMBL" id="GAA2016527.1"/>
    </source>
</evidence>
<organism evidence="1 2">
    <name type="scientific">Catenulispora yoronensis</name>
    <dbReference type="NCBI Taxonomy" id="450799"/>
    <lineage>
        <taxon>Bacteria</taxon>
        <taxon>Bacillati</taxon>
        <taxon>Actinomycetota</taxon>
        <taxon>Actinomycetes</taxon>
        <taxon>Catenulisporales</taxon>
        <taxon>Catenulisporaceae</taxon>
        <taxon>Catenulispora</taxon>
    </lineage>
</organism>
<evidence type="ECO:0000313" key="2">
    <source>
        <dbReference type="Proteomes" id="UP001500751"/>
    </source>
</evidence>
<keyword evidence="2" id="KW-1185">Reference proteome</keyword>
<reference evidence="2" key="1">
    <citation type="journal article" date="2019" name="Int. J. Syst. Evol. Microbiol.">
        <title>The Global Catalogue of Microorganisms (GCM) 10K type strain sequencing project: providing services to taxonomists for standard genome sequencing and annotation.</title>
        <authorList>
            <consortium name="The Broad Institute Genomics Platform"/>
            <consortium name="The Broad Institute Genome Sequencing Center for Infectious Disease"/>
            <person name="Wu L."/>
            <person name="Ma J."/>
        </authorList>
    </citation>
    <scope>NUCLEOTIDE SEQUENCE [LARGE SCALE GENOMIC DNA]</scope>
    <source>
        <strain evidence="2">JCM 16014</strain>
    </source>
</reference>
<sequence>MITVGSVARDVAAERFGFLAGRVRGRRNAVKDFTHAAPEFVFWIFPEGALFDAKDAHRKNVPRGYEYILDDEPDYGGFLRGRLARSVDGFQLVVVYCRSEALIAAGRPLSQLLTGLRQLPVPLDQDALVISDNGDLYGTVEDLMVRETGV</sequence>
<gene>
    <name evidence="1" type="ORF">GCM10009839_10170</name>
</gene>
<accession>A0ABP5F700</accession>
<comment type="caution">
    <text evidence="1">The sequence shown here is derived from an EMBL/GenBank/DDBJ whole genome shotgun (WGS) entry which is preliminary data.</text>
</comment>
<dbReference type="EMBL" id="BAAAQN010000004">
    <property type="protein sequence ID" value="GAA2016527.1"/>
    <property type="molecule type" value="Genomic_DNA"/>
</dbReference>
<proteinExistence type="predicted"/>
<dbReference type="Proteomes" id="UP001500751">
    <property type="component" value="Unassembled WGS sequence"/>
</dbReference>
<protein>
    <submittedName>
        <fullName evidence="1">Uncharacterized protein</fullName>
    </submittedName>
</protein>
<name>A0ABP5F700_9ACTN</name>